<evidence type="ECO:0000313" key="2">
    <source>
        <dbReference type="Proteomes" id="UP001208131"/>
    </source>
</evidence>
<gene>
    <name evidence="1" type="ORF">OCV57_09145</name>
</gene>
<dbReference type="EMBL" id="JAOQJZ010000008">
    <property type="protein sequence ID" value="MCU6706090.1"/>
    <property type="molecule type" value="Genomic_DNA"/>
</dbReference>
<comment type="caution">
    <text evidence="1">The sequence shown here is derived from an EMBL/GenBank/DDBJ whole genome shotgun (WGS) entry which is preliminary data.</text>
</comment>
<accession>A0AAE3IHT1</accession>
<dbReference type="Proteomes" id="UP001208131">
    <property type="component" value="Unassembled WGS sequence"/>
</dbReference>
<organism evidence="1 2">
    <name type="scientific">Hominimerdicola aceti</name>
    <dbReference type="NCBI Taxonomy" id="2981726"/>
    <lineage>
        <taxon>Bacteria</taxon>
        <taxon>Bacillati</taxon>
        <taxon>Bacillota</taxon>
        <taxon>Clostridia</taxon>
        <taxon>Eubacteriales</taxon>
        <taxon>Oscillospiraceae</taxon>
        <taxon>Hominimerdicola</taxon>
    </lineage>
</organism>
<reference evidence="1 2" key="1">
    <citation type="journal article" date="2021" name="ISME Commun">
        <title>Automated analysis of genomic sequences facilitates high-throughput and comprehensive description of bacteria.</title>
        <authorList>
            <person name="Hitch T.C.A."/>
        </authorList>
    </citation>
    <scope>NUCLEOTIDE SEQUENCE [LARGE SCALE GENOMIC DNA]</scope>
    <source>
        <strain evidence="1 2">Sanger_31</strain>
    </source>
</reference>
<protein>
    <submittedName>
        <fullName evidence="1">Uncharacterized protein</fullName>
    </submittedName>
</protein>
<evidence type="ECO:0000313" key="1">
    <source>
        <dbReference type="EMBL" id="MCU6706090.1"/>
    </source>
</evidence>
<proteinExistence type="predicted"/>
<dbReference type="RefSeq" id="WP_267301269.1">
    <property type="nucleotide sequence ID" value="NZ_JAOQJZ010000008.1"/>
</dbReference>
<name>A0AAE3IHT1_9FIRM</name>
<dbReference type="AlphaFoldDB" id="A0AAE3IHT1"/>
<sequence>MRYKDFYVRITPDKYIPKVDKKGDKILCEGFLIQVFADETEQVEIYNFSAAVGFEILENSFTEAVQLAKDFVECEEKLCKNDAY</sequence>
<keyword evidence="2" id="KW-1185">Reference proteome</keyword>